<accession>A0ACC8X8E9</accession>
<comment type="caution">
    <text evidence="1">The sequence shown here is derived from an EMBL/GenBank/DDBJ whole genome shotgun (WGS) entry which is preliminary data.</text>
</comment>
<gene>
    <name evidence="1" type="ORF">AN640_02710</name>
</gene>
<dbReference type="EMBL" id="LJHD01000298">
    <property type="protein sequence ID" value="ONI38200.1"/>
    <property type="molecule type" value="Genomic_DNA"/>
</dbReference>
<evidence type="ECO:0000313" key="1">
    <source>
        <dbReference type="EMBL" id="ONI38200.1"/>
    </source>
</evidence>
<organism evidence="1 2">
    <name type="scientific">Candidatus Epulonipiscium fishelsonii</name>
    <dbReference type="NCBI Taxonomy" id="77094"/>
    <lineage>
        <taxon>Bacteria</taxon>
        <taxon>Bacillati</taxon>
        <taxon>Bacillota</taxon>
        <taxon>Clostridia</taxon>
        <taxon>Lachnospirales</taxon>
        <taxon>Lachnospiraceae</taxon>
        <taxon>Candidatus Epulonipiscium</taxon>
    </lineage>
</organism>
<sequence length="358" mass="40465">MNINSKFSVLFVALISTMVGFLIAAKSTFMSHSPYVIAEYIKDNEKICPVAFMLEVNDDLLVSINPLEQIPLASTFKLTLAVEYARQVGEKMLDPHATVSIDTLGKYYLPDTDGGAHLDWLEYVKENNMLKNNEIPISEVVKGMIMFSSNANTDFLMDHLGIDNINATIRALGLNGHSEIYPMCGSLTIANFINLHEKLSEEDLEKRMIEMTDREYIDQAIAIQNLMNTNSFPPEAKNATVVLNNFDIQQIWVDRFISATAKDYMHLLELINSRTYFNDVAQDELNHVLEYAVFNPSVRENLNHFGFKNGSINGVVTDARYAEDKEGNKIEIVLMMGDLEPEDYRIRAENPLSFRGGI</sequence>
<keyword evidence="2" id="KW-1185">Reference proteome</keyword>
<evidence type="ECO:0000313" key="2">
    <source>
        <dbReference type="Proteomes" id="UP000188637"/>
    </source>
</evidence>
<name>A0ACC8X8E9_9FIRM</name>
<reference evidence="1" key="1">
    <citation type="submission" date="2016-08" db="EMBL/GenBank/DDBJ databases">
        <authorList>
            <person name="Ngugi D.K."/>
            <person name="Miyake S."/>
            <person name="Stingl U."/>
        </authorList>
    </citation>
    <scope>NUCLEOTIDE SEQUENCE</scope>
    <source>
        <strain evidence="1">SCG-D08WGA-EpuloA1</strain>
    </source>
</reference>
<dbReference type="Proteomes" id="UP000188637">
    <property type="component" value="Unassembled WGS sequence"/>
</dbReference>
<protein>
    <submittedName>
        <fullName evidence="1">Uncharacterized protein</fullName>
    </submittedName>
</protein>
<proteinExistence type="predicted"/>